<dbReference type="PANTHER" id="PTHR11787">
    <property type="entry name" value="RAB GDP-DISSOCIATION INHIBITOR"/>
    <property type="match status" value="1"/>
</dbReference>
<dbReference type="InterPro" id="IPR018203">
    <property type="entry name" value="GDP_dissociation_inhibitor"/>
</dbReference>
<name>A0AA39ZP76_9PEZI</name>
<dbReference type="InterPro" id="IPR036188">
    <property type="entry name" value="FAD/NAD-bd_sf"/>
</dbReference>
<dbReference type="PRINTS" id="PR00891">
    <property type="entry name" value="RABGDIREP"/>
</dbReference>
<proteinExistence type="inferred from homology"/>
<dbReference type="Gene3D" id="3.30.519.10">
    <property type="entry name" value="Guanine Nucleotide Dissociation Inhibitor, domain 2"/>
    <property type="match status" value="1"/>
</dbReference>
<evidence type="ECO:0000313" key="3">
    <source>
        <dbReference type="EMBL" id="KAK0701101.1"/>
    </source>
</evidence>
<dbReference type="GO" id="GO:0007264">
    <property type="term" value="P:small GTPase-mediated signal transduction"/>
    <property type="evidence" value="ECO:0007669"/>
    <property type="project" value="UniProtKB-UniRule"/>
</dbReference>
<evidence type="ECO:0000313" key="4">
    <source>
        <dbReference type="Proteomes" id="UP001172102"/>
    </source>
</evidence>
<dbReference type="Proteomes" id="UP001172102">
    <property type="component" value="Unassembled WGS sequence"/>
</dbReference>
<keyword evidence="4" id="KW-1185">Reference proteome</keyword>
<comment type="similarity">
    <text evidence="1 2">Belongs to the Rab GDI family.</text>
</comment>
<dbReference type="PIRSF" id="PIRSF037514">
    <property type="entry name" value="Rab_ger_ger_transf_A_fun"/>
    <property type="match status" value="1"/>
</dbReference>
<dbReference type="GO" id="GO:0005829">
    <property type="term" value="C:cytosol"/>
    <property type="evidence" value="ECO:0007669"/>
    <property type="project" value="TreeGrafter"/>
</dbReference>
<dbReference type="GO" id="GO:0016192">
    <property type="term" value="P:vesicle-mediated transport"/>
    <property type="evidence" value="ECO:0007669"/>
    <property type="project" value="TreeGrafter"/>
</dbReference>
<dbReference type="PANTHER" id="PTHR11787:SF4">
    <property type="entry name" value="CHM, RAB ESCORT PROTEIN 1"/>
    <property type="match status" value="1"/>
</dbReference>
<dbReference type="EMBL" id="JAUKUA010000012">
    <property type="protein sequence ID" value="KAK0701101.1"/>
    <property type="molecule type" value="Genomic_DNA"/>
</dbReference>
<evidence type="ECO:0000256" key="1">
    <source>
        <dbReference type="ARBA" id="ARBA00005593"/>
    </source>
</evidence>
<organism evidence="3 4">
    <name type="scientific">Lasiosphaeris hirsuta</name>
    <dbReference type="NCBI Taxonomy" id="260670"/>
    <lineage>
        <taxon>Eukaryota</taxon>
        <taxon>Fungi</taxon>
        <taxon>Dikarya</taxon>
        <taxon>Ascomycota</taxon>
        <taxon>Pezizomycotina</taxon>
        <taxon>Sordariomycetes</taxon>
        <taxon>Sordariomycetidae</taxon>
        <taxon>Sordariales</taxon>
        <taxon>Lasiosphaeriaceae</taxon>
        <taxon>Lasiosphaeris</taxon>
    </lineage>
</organism>
<dbReference type="InterPro" id="IPR017230">
    <property type="entry name" value="Mrs6"/>
</dbReference>
<dbReference type="GO" id="GO:0005634">
    <property type="term" value="C:nucleus"/>
    <property type="evidence" value="ECO:0007669"/>
    <property type="project" value="TreeGrafter"/>
</dbReference>
<accession>A0AA39ZP76</accession>
<gene>
    <name evidence="3" type="ORF">B0H67DRAFT_98776</name>
</gene>
<evidence type="ECO:0000256" key="2">
    <source>
        <dbReference type="PIRNR" id="PIRNR037514"/>
    </source>
</evidence>
<dbReference type="GO" id="GO:0005092">
    <property type="term" value="F:GDP-dissociation inhibitor activity"/>
    <property type="evidence" value="ECO:0007669"/>
    <property type="project" value="UniProtKB-UniRule"/>
</dbReference>
<dbReference type="Gene3D" id="3.50.50.60">
    <property type="entry name" value="FAD/NAD(P)-binding domain"/>
    <property type="match status" value="1"/>
</dbReference>
<reference evidence="3" key="1">
    <citation type="submission" date="2023-06" db="EMBL/GenBank/DDBJ databases">
        <title>Genome-scale phylogeny and comparative genomics of the fungal order Sordariales.</title>
        <authorList>
            <consortium name="Lawrence Berkeley National Laboratory"/>
            <person name="Hensen N."/>
            <person name="Bonometti L."/>
            <person name="Westerberg I."/>
            <person name="Brannstrom I.O."/>
            <person name="Guillou S."/>
            <person name="Cros-Aarteil S."/>
            <person name="Calhoun S."/>
            <person name="Haridas S."/>
            <person name="Kuo A."/>
            <person name="Mondo S."/>
            <person name="Pangilinan J."/>
            <person name="Riley R."/>
            <person name="Labutti K."/>
            <person name="Andreopoulos B."/>
            <person name="Lipzen A."/>
            <person name="Chen C."/>
            <person name="Yanf M."/>
            <person name="Daum C."/>
            <person name="Ng V."/>
            <person name="Clum A."/>
            <person name="Steindorff A."/>
            <person name="Ohm R."/>
            <person name="Martin F."/>
            <person name="Silar P."/>
            <person name="Natvig D."/>
            <person name="Lalanne C."/>
            <person name="Gautier V."/>
            <person name="Ament-Velasquez S.L."/>
            <person name="Kruys A."/>
            <person name="Hutchinson M.I."/>
            <person name="Powell A.J."/>
            <person name="Barry K."/>
            <person name="Miller A.N."/>
            <person name="Grigoriev I.V."/>
            <person name="Debuchy R."/>
            <person name="Gladieux P."/>
            <person name="Thoren M.H."/>
            <person name="Johannesson H."/>
        </authorList>
    </citation>
    <scope>NUCLEOTIDE SEQUENCE</scope>
    <source>
        <strain evidence="3">SMH4607-1</strain>
    </source>
</reference>
<dbReference type="GO" id="GO:0005968">
    <property type="term" value="C:Rab-protein geranylgeranyltransferase complex"/>
    <property type="evidence" value="ECO:0007669"/>
    <property type="project" value="TreeGrafter"/>
</dbReference>
<dbReference type="SUPFAM" id="SSF54373">
    <property type="entry name" value="FAD-linked reductases, C-terminal domain"/>
    <property type="match status" value="1"/>
</dbReference>
<dbReference type="AlphaFoldDB" id="A0AA39ZP76"/>
<protein>
    <recommendedName>
        <fullName evidence="2">Rab proteins geranylgeranyltransferase</fullName>
    </recommendedName>
</protein>
<dbReference type="Pfam" id="PF00996">
    <property type="entry name" value="GDI"/>
    <property type="match status" value="1"/>
</dbReference>
<sequence length="499" mass="54011">MDSLGDTSGMSSSAVPVCSSRCLLSPLSRSLSRSGKSILHIDPNNYYGGADAAFSLQEAETWASSITAATDNDRGTFKSASITKPDGNTGLSFPRAYTLALSPQVIHARSKLLSQLVSSRAYRHVEFLAVGSFYIFKPTTRSSQKPSLVRIPSTREDVFFTTAIPTKAKRGLMKFLKFVLGYDSEQQLETWQPYADGPLADFLKNEFKMDAELQTYILALTLSLDGLITTRDGLSTIYRHLTSMGVFGPGFAAVYPKWGGISEVAQVACRAGAVGGAVYMLATGIREMEMSGDSIELRLTSGDTVKTRMLVRNDKNAEVGNGVSRLAAIVGSPLKSLFEALVEGAPLPAVAVITFPAGSLMTTSGKAYDYPVYAFAHSSDTGECPVGQSILYLTTSTTPDAKEILAQSLQLLSEAIDADHIPLSLFQMYHEHGRGSVASRPDGSIFNFPDASLSLLFDDSTLEPVHEAWKQVMGEAEVDTDYMTFPDREGVMDDEDMYD</sequence>
<dbReference type="SUPFAM" id="SSF51905">
    <property type="entry name" value="FAD/NAD(P)-binding domain"/>
    <property type="match status" value="1"/>
</dbReference>
<comment type="caution">
    <text evidence="3">The sequence shown here is derived from an EMBL/GenBank/DDBJ whole genome shotgun (WGS) entry which is preliminary data.</text>
</comment>
<dbReference type="Gene3D" id="1.10.405.10">
    <property type="entry name" value="Guanine Nucleotide Dissociation Inhibitor, domain 1"/>
    <property type="match status" value="1"/>
</dbReference>